<organism evidence="2 3">
    <name type="scientific">Herbihabitans rhizosphaerae</name>
    <dbReference type="NCBI Taxonomy" id="1872711"/>
    <lineage>
        <taxon>Bacteria</taxon>
        <taxon>Bacillati</taxon>
        <taxon>Actinomycetota</taxon>
        <taxon>Actinomycetes</taxon>
        <taxon>Pseudonocardiales</taxon>
        <taxon>Pseudonocardiaceae</taxon>
        <taxon>Herbihabitans</taxon>
    </lineage>
</organism>
<proteinExistence type="predicted"/>
<feature type="compositionally biased region" description="Low complexity" evidence="1">
    <location>
        <begin position="202"/>
        <end position="235"/>
    </location>
</feature>
<feature type="region of interest" description="Disordered" evidence="1">
    <location>
        <begin position="195"/>
        <end position="427"/>
    </location>
</feature>
<protein>
    <recommendedName>
        <fullName evidence="4">PPE family protein</fullName>
    </recommendedName>
</protein>
<comment type="caution">
    <text evidence="2">The sequence shown here is derived from an EMBL/GenBank/DDBJ whole genome shotgun (WGS) entry which is preliminary data.</text>
</comment>
<evidence type="ECO:0000256" key="1">
    <source>
        <dbReference type="SAM" id="MobiDB-lite"/>
    </source>
</evidence>
<dbReference type="EMBL" id="SGWQ01000001">
    <property type="protein sequence ID" value="RZS44477.1"/>
    <property type="molecule type" value="Genomic_DNA"/>
</dbReference>
<feature type="compositionally biased region" description="Pro residues" evidence="1">
    <location>
        <begin position="236"/>
        <end position="246"/>
    </location>
</feature>
<gene>
    <name evidence="2" type="ORF">EV193_101353</name>
</gene>
<keyword evidence="3" id="KW-1185">Reference proteome</keyword>
<dbReference type="OrthoDB" id="3602820at2"/>
<name>A0A4Q7L5A2_9PSEU</name>
<evidence type="ECO:0000313" key="2">
    <source>
        <dbReference type="EMBL" id="RZS44477.1"/>
    </source>
</evidence>
<feature type="compositionally biased region" description="Gly residues" evidence="1">
    <location>
        <begin position="310"/>
        <end position="319"/>
    </location>
</feature>
<dbReference type="AlphaFoldDB" id="A0A4Q7L5A2"/>
<accession>A0A4Q7L5A2</accession>
<dbReference type="SUPFAM" id="SSF140459">
    <property type="entry name" value="PE/PPE dimer-like"/>
    <property type="match status" value="1"/>
</dbReference>
<dbReference type="RefSeq" id="WP_130342155.1">
    <property type="nucleotide sequence ID" value="NZ_SGWQ01000001.1"/>
</dbReference>
<sequence length="427" mass="41682">MAEDSRGQMAGMTGDAIYRNFHEGTGPSWLRQASKALEKIANDGTEEERVILALTTELRTAYQGDAGEAAVAGTMPLATEYQASGLGTGKSRRLGSDQAGAFDGAKAQVVPVPPLPDKPGDFAALADPDKKSFLDGMQAHDAASQTNKRAMENYSLLARSNMKFPGEGEFGTMLAPSGDLGVTTMSAGPGVGSVNSDGARVGGHPITSGTSGTSGVPTDGSPVHLPTPVGGGVPTVTPPSTAPPGGPVAGAPPVTGGPGGGTAPSQQTPIPTDPTQRPGIPVTGGLPPGGEDAARRGGGPGLFGVPGTVGTPGSGGVGGDGERTGSRGGVGGGTGGRGGVPHGAGPGVGAGPHGEHGPTTRGGGVAGRGPGGGSPMGGMPMGAGGGRRDEDTEHERASFVVEPDPHEIFGTDVATAPPTIGVDDDDQ</sequence>
<dbReference type="InterPro" id="IPR038332">
    <property type="entry name" value="PPE_sf"/>
</dbReference>
<evidence type="ECO:0008006" key="4">
    <source>
        <dbReference type="Google" id="ProtNLM"/>
    </source>
</evidence>
<evidence type="ECO:0000313" key="3">
    <source>
        <dbReference type="Proteomes" id="UP000294257"/>
    </source>
</evidence>
<reference evidence="2 3" key="1">
    <citation type="submission" date="2019-02" db="EMBL/GenBank/DDBJ databases">
        <title>Genomic Encyclopedia of Type Strains, Phase IV (KMG-IV): sequencing the most valuable type-strain genomes for metagenomic binning, comparative biology and taxonomic classification.</title>
        <authorList>
            <person name="Goeker M."/>
        </authorList>
    </citation>
    <scope>NUCLEOTIDE SEQUENCE [LARGE SCALE GENOMIC DNA]</scope>
    <source>
        <strain evidence="2 3">DSM 101727</strain>
    </source>
</reference>
<dbReference type="Proteomes" id="UP000294257">
    <property type="component" value="Unassembled WGS sequence"/>
</dbReference>
<feature type="compositionally biased region" description="Gly residues" evidence="1">
    <location>
        <begin position="360"/>
        <end position="385"/>
    </location>
</feature>
<dbReference type="Gene3D" id="1.20.1260.20">
    <property type="entry name" value="PPE superfamily"/>
    <property type="match status" value="1"/>
</dbReference>
<feature type="compositionally biased region" description="Gly residues" evidence="1">
    <location>
        <begin position="326"/>
        <end position="352"/>
    </location>
</feature>
<feature type="compositionally biased region" description="Basic and acidic residues" evidence="1">
    <location>
        <begin position="386"/>
        <end position="409"/>
    </location>
</feature>